<accession>A0A811M820</accession>
<dbReference type="SMART" id="SM00271">
    <property type="entry name" value="DnaJ"/>
    <property type="match status" value="1"/>
</dbReference>
<dbReference type="GO" id="GO:0051082">
    <property type="term" value="F:unfolded protein binding"/>
    <property type="evidence" value="ECO:0007669"/>
    <property type="project" value="TreeGrafter"/>
</dbReference>
<reference evidence="2" key="1">
    <citation type="submission" date="2020-10" db="EMBL/GenBank/DDBJ databases">
        <authorList>
            <person name="Han B."/>
            <person name="Lu T."/>
            <person name="Zhao Q."/>
            <person name="Huang X."/>
            <person name="Zhao Y."/>
        </authorList>
    </citation>
    <scope>NUCLEOTIDE SEQUENCE</scope>
</reference>
<dbReference type="OrthoDB" id="376357at2759"/>
<dbReference type="Proteomes" id="UP000604825">
    <property type="component" value="Unassembled WGS sequence"/>
</dbReference>
<keyword evidence="3" id="KW-1185">Reference proteome</keyword>
<dbReference type="PROSITE" id="PS00636">
    <property type="entry name" value="DNAJ_1"/>
    <property type="match status" value="1"/>
</dbReference>
<dbReference type="PANTHER" id="PTHR43096">
    <property type="entry name" value="DNAJ HOMOLOG 1, MITOCHONDRIAL-RELATED"/>
    <property type="match status" value="1"/>
</dbReference>
<dbReference type="GO" id="GO:0042026">
    <property type="term" value="P:protein refolding"/>
    <property type="evidence" value="ECO:0007669"/>
    <property type="project" value="TreeGrafter"/>
</dbReference>
<protein>
    <recommendedName>
        <fullName evidence="1">J domain-containing protein</fullName>
    </recommendedName>
</protein>
<sequence length="168" mass="18734">MFPTRPAARWPTSSSMSATALFLPANQSSTSSAASTLRQPAPASTSAKLHFPLRLPHHARARTYRPAAFGRGSPVSGRREKDHYATLNIRRDATFQEIKATYRILARKYHPDMNKSPEAEEKFKEISAAYEVLSDEDKRSLYDRFGEEGLSGDYRDGDIGTHGGTQFI</sequence>
<proteinExistence type="predicted"/>
<dbReference type="Gene3D" id="1.10.287.110">
    <property type="entry name" value="DnaJ domain"/>
    <property type="match status" value="1"/>
</dbReference>
<dbReference type="GO" id="GO:0009535">
    <property type="term" value="C:chloroplast thylakoid membrane"/>
    <property type="evidence" value="ECO:0007669"/>
    <property type="project" value="TreeGrafter"/>
</dbReference>
<dbReference type="PRINTS" id="PR00625">
    <property type="entry name" value="JDOMAIN"/>
</dbReference>
<dbReference type="CDD" id="cd06257">
    <property type="entry name" value="DnaJ"/>
    <property type="match status" value="1"/>
</dbReference>
<organism evidence="2 3">
    <name type="scientific">Miscanthus lutarioriparius</name>
    <dbReference type="NCBI Taxonomy" id="422564"/>
    <lineage>
        <taxon>Eukaryota</taxon>
        <taxon>Viridiplantae</taxon>
        <taxon>Streptophyta</taxon>
        <taxon>Embryophyta</taxon>
        <taxon>Tracheophyta</taxon>
        <taxon>Spermatophyta</taxon>
        <taxon>Magnoliopsida</taxon>
        <taxon>Liliopsida</taxon>
        <taxon>Poales</taxon>
        <taxon>Poaceae</taxon>
        <taxon>PACMAD clade</taxon>
        <taxon>Panicoideae</taxon>
        <taxon>Andropogonodae</taxon>
        <taxon>Andropogoneae</taxon>
        <taxon>Saccharinae</taxon>
        <taxon>Miscanthus</taxon>
    </lineage>
</organism>
<feature type="domain" description="J" evidence="1">
    <location>
        <begin position="82"/>
        <end position="146"/>
    </location>
</feature>
<dbReference type="AlphaFoldDB" id="A0A811M820"/>
<dbReference type="Pfam" id="PF00226">
    <property type="entry name" value="DnaJ"/>
    <property type="match status" value="1"/>
</dbReference>
<comment type="caution">
    <text evidence="2">The sequence shown here is derived from an EMBL/GenBank/DDBJ whole genome shotgun (WGS) entry which is preliminary data.</text>
</comment>
<evidence type="ECO:0000259" key="1">
    <source>
        <dbReference type="PROSITE" id="PS50076"/>
    </source>
</evidence>
<dbReference type="GO" id="GO:0005783">
    <property type="term" value="C:endoplasmic reticulum"/>
    <property type="evidence" value="ECO:0007669"/>
    <property type="project" value="UniProtKB-ARBA"/>
</dbReference>
<dbReference type="EMBL" id="CAJGYO010000001">
    <property type="protein sequence ID" value="CAD6202714.1"/>
    <property type="molecule type" value="Genomic_DNA"/>
</dbReference>
<dbReference type="PROSITE" id="PS50076">
    <property type="entry name" value="DNAJ_2"/>
    <property type="match status" value="1"/>
</dbReference>
<dbReference type="PANTHER" id="PTHR43096:SF26">
    <property type="entry name" value="CR-TYPE DOMAIN-CONTAINING PROTEIN"/>
    <property type="match status" value="1"/>
</dbReference>
<gene>
    <name evidence="2" type="ORF">NCGR_LOCUS952</name>
</gene>
<evidence type="ECO:0000313" key="3">
    <source>
        <dbReference type="Proteomes" id="UP000604825"/>
    </source>
</evidence>
<name>A0A811M820_9POAL</name>
<evidence type="ECO:0000313" key="2">
    <source>
        <dbReference type="EMBL" id="CAD6202714.1"/>
    </source>
</evidence>
<dbReference type="InterPro" id="IPR018253">
    <property type="entry name" value="DnaJ_domain_CS"/>
</dbReference>
<dbReference type="SUPFAM" id="SSF46565">
    <property type="entry name" value="Chaperone J-domain"/>
    <property type="match status" value="1"/>
</dbReference>
<dbReference type="InterPro" id="IPR001623">
    <property type="entry name" value="DnaJ_domain"/>
</dbReference>
<dbReference type="InterPro" id="IPR036869">
    <property type="entry name" value="J_dom_sf"/>
</dbReference>